<dbReference type="PANTHER" id="PTHR30346">
    <property type="entry name" value="TRANSCRIPTIONAL DUAL REGULATOR HCAR-RELATED"/>
    <property type="match status" value="1"/>
</dbReference>
<keyword evidence="7" id="KW-1185">Reference proteome</keyword>
<name>A0ABT9QLZ2_9ACTN</name>
<evidence type="ECO:0000256" key="2">
    <source>
        <dbReference type="ARBA" id="ARBA00023015"/>
    </source>
</evidence>
<dbReference type="InterPro" id="IPR036388">
    <property type="entry name" value="WH-like_DNA-bd_sf"/>
</dbReference>
<dbReference type="EMBL" id="JAUSQU010000001">
    <property type="protein sequence ID" value="MDP9847732.1"/>
    <property type="molecule type" value="Genomic_DNA"/>
</dbReference>
<sequence>MELRDIEIFLVLAEELHFSRTAERLHVSAARVSQAIKKQERAIGGDLFVRDTRNVRLTPLGERLHRDLRAGYQLIEDGIQGAKAGARDAEAGLTVGVIGPQAHDLIPVTTAFRARHAECGLTFREVGFIEPLAPLRAGEVDLQTYWFHSDDEGLREMIASEPDLTFGPVVITEPKVLMTAAAHPLAQRVSVSMEDLGDYALVGFEGLDSVPDYWVRIHSPSHTPGGRPIPRGHTFGNWEETMATVAASRSVCLVSAEAIRYYPRRPGISFVPLHDAPRGRWGLIWRTDRETPMARAYVQVAQDIGPRHFDLN</sequence>
<gene>
    <name evidence="6" type="ORF">J2853_006943</name>
</gene>
<protein>
    <submittedName>
        <fullName evidence="6">DNA-binding transcriptional LysR family regulator</fullName>
    </submittedName>
</protein>
<dbReference type="InterPro" id="IPR036390">
    <property type="entry name" value="WH_DNA-bd_sf"/>
</dbReference>
<dbReference type="SUPFAM" id="SSF46785">
    <property type="entry name" value="Winged helix' DNA-binding domain"/>
    <property type="match status" value="1"/>
</dbReference>
<proteinExistence type="inferred from homology"/>
<evidence type="ECO:0000256" key="1">
    <source>
        <dbReference type="ARBA" id="ARBA00009437"/>
    </source>
</evidence>
<dbReference type="Proteomes" id="UP001225356">
    <property type="component" value="Unassembled WGS sequence"/>
</dbReference>
<accession>A0ABT9QLZ2</accession>
<dbReference type="InterPro" id="IPR005119">
    <property type="entry name" value="LysR_subst-bd"/>
</dbReference>
<feature type="domain" description="HTH lysR-type" evidence="5">
    <location>
        <begin position="1"/>
        <end position="58"/>
    </location>
</feature>
<dbReference type="InterPro" id="IPR000847">
    <property type="entry name" value="LysR_HTH_N"/>
</dbReference>
<comment type="caution">
    <text evidence="6">The sequence shown here is derived from an EMBL/GenBank/DDBJ whole genome shotgun (WGS) entry which is preliminary data.</text>
</comment>
<dbReference type="PANTHER" id="PTHR30346:SF0">
    <property type="entry name" value="HCA OPERON TRANSCRIPTIONAL ACTIVATOR HCAR"/>
    <property type="match status" value="1"/>
</dbReference>
<comment type="similarity">
    <text evidence="1">Belongs to the LysR transcriptional regulatory family.</text>
</comment>
<evidence type="ECO:0000313" key="6">
    <source>
        <dbReference type="EMBL" id="MDP9847732.1"/>
    </source>
</evidence>
<dbReference type="Gene3D" id="3.40.190.10">
    <property type="entry name" value="Periplasmic binding protein-like II"/>
    <property type="match status" value="2"/>
</dbReference>
<dbReference type="Pfam" id="PF00126">
    <property type="entry name" value="HTH_1"/>
    <property type="match status" value="1"/>
</dbReference>
<dbReference type="PROSITE" id="PS50931">
    <property type="entry name" value="HTH_LYSR"/>
    <property type="match status" value="1"/>
</dbReference>
<dbReference type="RefSeq" id="WP_307564792.1">
    <property type="nucleotide sequence ID" value="NZ_JAUSQU010000001.1"/>
</dbReference>
<reference evidence="6 7" key="1">
    <citation type="submission" date="2023-07" db="EMBL/GenBank/DDBJ databases">
        <title>Sequencing the genomes of 1000 actinobacteria strains.</title>
        <authorList>
            <person name="Klenk H.-P."/>
        </authorList>
    </citation>
    <scope>NUCLEOTIDE SEQUENCE [LARGE SCALE GENOMIC DNA]</scope>
    <source>
        <strain evidence="6 7">DSM 46740</strain>
    </source>
</reference>
<evidence type="ECO:0000256" key="4">
    <source>
        <dbReference type="ARBA" id="ARBA00023163"/>
    </source>
</evidence>
<organism evidence="6 7">
    <name type="scientific">Streptosporangium lutulentum</name>
    <dbReference type="NCBI Taxonomy" id="1461250"/>
    <lineage>
        <taxon>Bacteria</taxon>
        <taxon>Bacillati</taxon>
        <taxon>Actinomycetota</taxon>
        <taxon>Actinomycetes</taxon>
        <taxon>Streptosporangiales</taxon>
        <taxon>Streptosporangiaceae</taxon>
        <taxon>Streptosporangium</taxon>
    </lineage>
</organism>
<evidence type="ECO:0000259" key="5">
    <source>
        <dbReference type="PROSITE" id="PS50931"/>
    </source>
</evidence>
<evidence type="ECO:0000313" key="7">
    <source>
        <dbReference type="Proteomes" id="UP001225356"/>
    </source>
</evidence>
<dbReference type="GO" id="GO:0003677">
    <property type="term" value="F:DNA binding"/>
    <property type="evidence" value="ECO:0007669"/>
    <property type="project" value="UniProtKB-KW"/>
</dbReference>
<dbReference type="SUPFAM" id="SSF53850">
    <property type="entry name" value="Periplasmic binding protein-like II"/>
    <property type="match status" value="1"/>
</dbReference>
<keyword evidence="3 6" id="KW-0238">DNA-binding</keyword>
<keyword evidence="2" id="KW-0805">Transcription regulation</keyword>
<evidence type="ECO:0000256" key="3">
    <source>
        <dbReference type="ARBA" id="ARBA00023125"/>
    </source>
</evidence>
<dbReference type="Gene3D" id="1.10.10.10">
    <property type="entry name" value="Winged helix-like DNA-binding domain superfamily/Winged helix DNA-binding domain"/>
    <property type="match status" value="1"/>
</dbReference>
<keyword evidence="4" id="KW-0804">Transcription</keyword>
<dbReference type="Pfam" id="PF03466">
    <property type="entry name" value="LysR_substrate"/>
    <property type="match status" value="1"/>
</dbReference>